<dbReference type="AlphaFoldDB" id="A0A0R3RXR7"/>
<evidence type="ECO:0000313" key="1">
    <source>
        <dbReference type="Proteomes" id="UP000050640"/>
    </source>
</evidence>
<dbReference type="GO" id="GO:0003810">
    <property type="term" value="F:protein-glutamine gamma-glutamyltransferase activity"/>
    <property type="evidence" value="ECO:0007669"/>
    <property type="project" value="InterPro"/>
</dbReference>
<keyword evidence="1" id="KW-1185">Reference proteome</keyword>
<dbReference type="Gene3D" id="2.60.40.10">
    <property type="entry name" value="Immunoglobulins"/>
    <property type="match status" value="1"/>
</dbReference>
<reference evidence="2" key="1">
    <citation type="submission" date="2017-02" db="UniProtKB">
        <authorList>
            <consortium name="WormBaseParasite"/>
        </authorList>
    </citation>
    <scope>IDENTIFICATION</scope>
</reference>
<dbReference type="WBParaSite" id="EEL_0000702501-mRNA-1">
    <property type="protein sequence ID" value="EEL_0000702501-mRNA-1"/>
    <property type="gene ID" value="EEL_0000702501"/>
</dbReference>
<dbReference type="InterPro" id="IPR036238">
    <property type="entry name" value="Transglutaminase_C_sf"/>
</dbReference>
<protein>
    <submittedName>
        <fullName evidence="2">Recep_L_domain domain-containing protein</fullName>
    </submittedName>
</protein>
<name>A0A0R3RXR7_9BILA</name>
<dbReference type="SUPFAM" id="SSF49309">
    <property type="entry name" value="Transglutaminase, two C-terminal domains"/>
    <property type="match status" value="1"/>
</dbReference>
<evidence type="ECO:0000313" key="2">
    <source>
        <dbReference type="WBParaSite" id="EEL_0000702501-mRNA-1"/>
    </source>
</evidence>
<dbReference type="Proteomes" id="UP000050640">
    <property type="component" value="Unplaced"/>
</dbReference>
<sequence length="158" mass="18133">MEFSVPSNYFHDMFVEDWNVSIVAFAKVAHTNERFYTQQILTLLKPMLFIEKFQITQKNSIASSTDEEQFRISVANSLNILLTSCEIKIDGTGLRFYDSPILCGLSIFRSIEPHNTLTLTTSAERMTTLTERKVVAVFNCDQLKNVRTYLVSNLSINY</sequence>
<organism evidence="1 2">
    <name type="scientific">Elaeophora elaphi</name>
    <dbReference type="NCBI Taxonomy" id="1147741"/>
    <lineage>
        <taxon>Eukaryota</taxon>
        <taxon>Metazoa</taxon>
        <taxon>Ecdysozoa</taxon>
        <taxon>Nematoda</taxon>
        <taxon>Chromadorea</taxon>
        <taxon>Rhabditida</taxon>
        <taxon>Spirurina</taxon>
        <taxon>Spiruromorpha</taxon>
        <taxon>Filarioidea</taxon>
        <taxon>Onchocercidae</taxon>
        <taxon>Elaeophora</taxon>
    </lineage>
</organism>
<accession>A0A0R3RXR7</accession>
<dbReference type="InterPro" id="IPR013783">
    <property type="entry name" value="Ig-like_fold"/>
</dbReference>
<proteinExistence type="predicted"/>